<name>A0ABN2ZAU5_9MICC</name>
<sequence length="148" mass="14802">MTRLWRAGGSGRRGSPRTPDCLGAVTAEFAVALPSVVFLLAMLLAGSAAGVMQLRVEEAARGGARALARGAAAGEVGGIVRQLAGETAASTVALDGEWLRVTVSGRVPGAVGSLIPWTLSASAWARPETPGAAQPVPGGWGFPLGTGT</sequence>
<gene>
    <name evidence="3" type="ORF">GCM10009825_26430</name>
</gene>
<evidence type="ECO:0000256" key="1">
    <source>
        <dbReference type="SAM" id="MobiDB-lite"/>
    </source>
</evidence>
<evidence type="ECO:0000313" key="4">
    <source>
        <dbReference type="Proteomes" id="UP001500102"/>
    </source>
</evidence>
<dbReference type="NCBIfam" id="NF041390">
    <property type="entry name" value="TadE_Rv3655c"/>
    <property type="match status" value="1"/>
</dbReference>
<reference evidence="3 4" key="1">
    <citation type="journal article" date="2019" name="Int. J. Syst. Evol. Microbiol.">
        <title>The Global Catalogue of Microorganisms (GCM) 10K type strain sequencing project: providing services to taxonomists for standard genome sequencing and annotation.</title>
        <authorList>
            <consortium name="The Broad Institute Genomics Platform"/>
            <consortium name="The Broad Institute Genome Sequencing Center for Infectious Disease"/>
            <person name="Wu L."/>
            <person name="Ma J."/>
        </authorList>
    </citation>
    <scope>NUCLEOTIDE SEQUENCE [LARGE SCALE GENOMIC DNA]</scope>
    <source>
        <strain evidence="3 4">JCM 15921</strain>
    </source>
</reference>
<dbReference type="Proteomes" id="UP001500102">
    <property type="component" value="Unassembled WGS sequence"/>
</dbReference>
<keyword evidence="4" id="KW-1185">Reference proteome</keyword>
<protein>
    <recommendedName>
        <fullName evidence="5">TadE family protein</fullName>
    </recommendedName>
</protein>
<evidence type="ECO:0008006" key="5">
    <source>
        <dbReference type="Google" id="ProtNLM"/>
    </source>
</evidence>
<dbReference type="EMBL" id="BAAAQB010000037">
    <property type="protein sequence ID" value="GAA2139472.1"/>
    <property type="molecule type" value="Genomic_DNA"/>
</dbReference>
<keyword evidence="2" id="KW-0812">Transmembrane</keyword>
<feature type="compositionally biased region" description="Gly residues" evidence="1">
    <location>
        <begin position="138"/>
        <end position="148"/>
    </location>
</feature>
<keyword evidence="2" id="KW-1133">Transmembrane helix</keyword>
<proteinExistence type="predicted"/>
<evidence type="ECO:0000313" key="3">
    <source>
        <dbReference type="EMBL" id="GAA2139472.1"/>
    </source>
</evidence>
<feature type="region of interest" description="Disordered" evidence="1">
    <location>
        <begin position="128"/>
        <end position="148"/>
    </location>
</feature>
<comment type="caution">
    <text evidence="3">The sequence shown here is derived from an EMBL/GenBank/DDBJ whole genome shotgun (WGS) entry which is preliminary data.</text>
</comment>
<accession>A0ABN2ZAU5</accession>
<evidence type="ECO:0000256" key="2">
    <source>
        <dbReference type="SAM" id="Phobius"/>
    </source>
</evidence>
<dbReference type="InterPro" id="IPR049790">
    <property type="entry name" value="Rv3655c/TadE"/>
</dbReference>
<feature type="transmembrane region" description="Helical" evidence="2">
    <location>
        <begin position="21"/>
        <end position="45"/>
    </location>
</feature>
<keyword evidence="2" id="KW-0472">Membrane</keyword>
<organism evidence="3 4">
    <name type="scientific">Arthrobacter humicola</name>
    <dbReference type="NCBI Taxonomy" id="409291"/>
    <lineage>
        <taxon>Bacteria</taxon>
        <taxon>Bacillati</taxon>
        <taxon>Actinomycetota</taxon>
        <taxon>Actinomycetes</taxon>
        <taxon>Micrococcales</taxon>
        <taxon>Micrococcaceae</taxon>
        <taxon>Arthrobacter</taxon>
    </lineage>
</organism>